<feature type="transmembrane region" description="Helical" evidence="1">
    <location>
        <begin position="12"/>
        <end position="29"/>
    </location>
</feature>
<organism evidence="2 3">
    <name type="scientific">Pseudolactococcus chungangensis CAU 28 = DSM 22330</name>
    <dbReference type="NCBI Taxonomy" id="1122154"/>
    <lineage>
        <taxon>Bacteria</taxon>
        <taxon>Bacillati</taxon>
        <taxon>Bacillota</taxon>
        <taxon>Bacilli</taxon>
        <taxon>Lactobacillales</taxon>
        <taxon>Streptococcaceae</taxon>
        <taxon>Pseudolactococcus</taxon>
    </lineage>
</organism>
<accession>A0A1K2HAP2</accession>
<keyword evidence="1" id="KW-0812">Transmembrane</keyword>
<gene>
    <name evidence="2" type="ORF">SAMN02746068_00981</name>
</gene>
<sequence length="102" mass="11741">MKKWLTKNKWYIVYTLIPIVFVICTAVVIKGHPQTDTSITIYGVKTVEHDKATSLKISQMVLTDGEIIEHPTMADIREHNLLTYHNTQELNDNLVFPKSMLN</sequence>
<evidence type="ECO:0000313" key="3">
    <source>
        <dbReference type="Proteomes" id="UP000185655"/>
    </source>
</evidence>
<keyword evidence="1" id="KW-0472">Membrane</keyword>
<proteinExistence type="predicted"/>
<evidence type="ECO:0000256" key="1">
    <source>
        <dbReference type="SAM" id="Phobius"/>
    </source>
</evidence>
<name>A0A1K2HAP2_9LACT</name>
<protein>
    <submittedName>
        <fullName evidence="2">Uncharacterized protein</fullName>
    </submittedName>
</protein>
<dbReference type="RefSeq" id="WP_031366232.1">
    <property type="nucleotide sequence ID" value="NZ_FPKS01000004.1"/>
</dbReference>
<dbReference type="AlphaFoldDB" id="A0A1K2HAP2"/>
<dbReference type="STRING" id="1122154.SAMN02746068_00981"/>
<dbReference type="EMBL" id="FPKS01000004">
    <property type="protein sequence ID" value="SFZ73888.1"/>
    <property type="molecule type" value="Genomic_DNA"/>
</dbReference>
<evidence type="ECO:0000313" key="2">
    <source>
        <dbReference type="EMBL" id="SFZ73888.1"/>
    </source>
</evidence>
<keyword evidence="1" id="KW-1133">Transmembrane helix</keyword>
<dbReference type="Proteomes" id="UP000185655">
    <property type="component" value="Unassembled WGS sequence"/>
</dbReference>
<reference evidence="2 3" key="1">
    <citation type="submission" date="2016-11" db="EMBL/GenBank/DDBJ databases">
        <authorList>
            <person name="Jaros S."/>
            <person name="Januszkiewicz K."/>
            <person name="Wedrychowicz H."/>
        </authorList>
    </citation>
    <scope>NUCLEOTIDE SEQUENCE [LARGE SCALE GENOMIC DNA]</scope>
    <source>
        <strain evidence="2 3">DSM 22330</strain>
    </source>
</reference>